<protein>
    <submittedName>
        <fullName evidence="3">M56 family metallopeptidase</fullName>
    </submittedName>
</protein>
<dbReference type="RefSeq" id="WP_377113166.1">
    <property type="nucleotide sequence ID" value="NZ_JBHTHZ010000003.1"/>
</dbReference>
<proteinExistence type="predicted"/>
<keyword evidence="1" id="KW-0812">Transmembrane</keyword>
<evidence type="ECO:0000256" key="1">
    <source>
        <dbReference type="SAM" id="Phobius"/>
    </source>
</evidence>
<evidence type="ECO:0000313" key="4">
    <source>
        <dbReference type="Proteomes" id="UP001597010"/>
    </source>
</evidence>
<evidence type="ECO:0000313" key="3">
    <source>
        <dbReference type="EMBL" id="MFD0793420.1"/>
    </source>
</evidence>
<feature type="transmembrane region" description="Helical" evidence="1">
    <location>
        <begin position="111"/>
        <end position="134"/>
    </location>
</feature>
<sequence>MENVLYNISQVLGITIVHSLWQGLLVYFLLRVSLLVFNPWLTAARKYLLAVAALSAITAWFAVTLFHEVQAYNWLAKPSALTGLAVLLDLPANMRQVNEAALRYYYSIEAYMPYVTAVYALGLVLNMAKVILAYRGLKFIKRTMSLGVQLQQQISRFAKKLDITKKVRVGFSQLVDVPCITGYIKPVILLPVTLSTYLEAEEIEAILMHELAHIKRNDYLINLLQQVITTLLFFNPCVLLINRIISEERENACDDLVVDNTQTPIIYAKALFKLEQQRHNELQLAPAVTGKKYHLLNRIERIMKTKKTLPSVRPALVAMLILTLSICSFALLKPEIAQGKVSVKALIPTIKKMLVAADTVPAKKAAKATSKSTKTVTKSGKKVIKAKTEKDYAFNYNFNYNNNVDGFKDPELERLSKEVEKHGEAIGKYYESPEFKATSAEMDKLGKQISAFYESESVKRGTAEQEKAAAEYDKLWAGKGEQMDKLGKQMDALGKQMESYYNSKEFKDMNAALAKKYGVKENSYYDNSDDNYRKYQAELKTKIPADVQQLNGQMRDLSKQMRDITNNPELKAQQEQMRTAGQNMRTAFNNPNIKAQQEQMRKLGEQMRAFTHSDQIRKEQEQMKQATAKMRAYMNTPEFKKKLKEYKATHPSNYYWNGDNQDNIEKTDKAVKEAVKNEIEEAREKAEQAKDTL</sequence>
<dbReference type="EMBL" id="JBHTHZ010000003">
    <property type="protein sequence ID" value="MFD0793420.1"/>
    <property type="molecule type" value="Genomic_DNA"/>
</dbReference>
<feature type="domain" description="Peptidase M56" evidence="2">
    <location>
        <begin position="36"/>
        <end position="300"/>
    </location>
</feature>
<name>A0ABW3AR98_9SPHI</name>
<keyword evidence="1" id="KW-0472">Membrane</keyword>
<gene>
    <name evidence="3" type="ORF">ACFQZX_07305</name>
</gene>
<dbReference type="Gene3D" id="3.30.2010.10">
    <property type="entry name" value="Metalloproteases ('zincins'), catalytic domain"/>
    <property type="match status" value="1"/>
</dbReference>
<feature type="transmembrane region" description="Helical" evidence="1">
    <location>
        <begin position="311"/>
        <end position="332"/>
    </location>
</feature>
<comment type="caution">
    <text evidence="3">The sequence shown here is derived from an EMBL/GenBank/DDBJ whole genome shotgun (WGS) entry which is preliminary data.</text>
</comment>
<dbReference type="InterPro" id="IPR008756">
    <property type="entry name" value="Peptidase_M56"/>
</dbReference>
<keyword evidence="1" id="KW-1133">Transmembrane helix</keyword>
<feature type="transmembrane region" description="Helical" evidence="1">
    <location>
        <begin position="20"/>
        <end position="40"/>
    </location>
</feature>
<accession>A0ABW3AR98</accession>
<organism evidence="3 4">
    <name type="scientific">Mucilaginibacter litoreus</name>
    <dbReference type="NCBI Taxonomy" id="1048221"/>
    <lineage>
        <taxon>Bacteria</taxon>
        <taxon>Pseudomonadati</taxon>
        <taxon>Bacteroidota</taxon>
        <taxon>Sphingobacteriia</taxon>
        <taxon>Sphingobacteriales</taxon>
        <taxon>Sphingobacteriaceae</taxon>
        <taxon>Mucilaginibacter</taxon>
    </lineage>
</organism>
<dbReference type="Proteomes" id="UP001597010">
    <property type="component" value="Unassembled WGS sequence"/>
</dbReference>
<dbReference type="CDD" id="cd07341">
    <property type="entry name" value="M56_BlaR1_MecR1_like"/>
    <property type="match status" value="1"/>
</dbReference>
<reference evidence="4" key="1">
    <citation type="journal article" date="2019" name="Int. J. Syst. Evol. Microbiol.">
        <title>The Global Catalogue of Microorganisms (GCM) 10K type strain sequencing project: providing services to taxonomists for standard genome sequencing and annotation.</title>
        <authorList>
            <consortium name="The Broad Institute Genomics Platform"/>
            <consortium name="The Broad Institute Genome Sequencing Center for Infectious Disease"/>
            <person name="Wu L."/>
            <person name="Ma J."/>
        </authorList>
    </citation>
    <scope>NUCLEOTIDE SEQUENCE [LARGE SCALE GENOMIC DNA]</scope>
    <source>
        <strain evidence="4">CCUG 61484</strain>
    </source>
</reference>
<feature type="transmembrane region" description="Helical" evidence="1">
    <location>
        <begin position="47"/>
        <end position="66"/>
    </location>
</feature>
<dbReference type="PANTHER" id="PTHR34978">
    <property type="entry name" value="POSSIBLE SENSOR-TRANSDUCER PROTEIN BLAR"/>
    <property type="match status" value="1"/>
</dbReference>
<dbReference type="InterPro" id="IPR052173">
    <property type="entry name" value="Beta-lactam_resp_regulator"/>
</dbReference>
<evidence type="ECO:0000259" key="2">
    <source>
        <dbReference type="Pfam" id="PF05569"/>
    </source>
</evidence>
<dbReference type="PANTHER" id="PTHR34978:SF3">
    <property type="entry name" value="SLR0241 PROTEIN"/>
    <property type="match status" value="1"/>
</dbReference>
<dbReference type="Pfam" id="PF05569">
    <property type="entry name" value="Peptidase_M56"/>
    <property type="match status" value="1"/>
</dbReference>
<keyword evidence="4" id="KW-1185">Reference proteome</keyword>